<sequence>MALKKLIPSEDTHSTLPANPKKRKLDEANSNGTNGTAAAVAGESWTQRGAKAAQSVPDVSFSVPQRKKLKLEWLAAGKEPAAGGIRAVAPSDGNVEFGITWDDIDQIFCLPVPEKAKRSWSYVVIPKANNGVTAPPPDRSPPEQIVWSYNELTPKEKEAA</sequence>
<comment type="caution">
    <text evidence="1">The sequence shown here is derived from an EMBL/GenBank/DDBJ whole genome shotgun (WGS) entry which is preliminary data.</text>
</comment>
<evidence type="ECO:0000313" key="2">
    <source>
        <dbReference type="Proteomes" id="UP001186974"/>
    </source>
</evidence>
<keyword evidence="2" id="KW-1185">Reference proteome</keyword>
<proteinExistence type="predicted"/>
<feature type="non-terminal residue" evidence="1">
    <location>
        <position position="160"/>
    </location>
</feature>
<reference evidence="1" key="1">
    <citation type="submission" date="2024-09" db="EMBL/GenBank/DDBJ databases">
        <title>Black Yeasts Isolated from many extreme environments.</title>
        <authorList>
            <person name="Coleine C."/>
            <person name="Stajich J.E."/>
            <person name="Selbmann L."/>
        </authorList>
    </citation>
    <scope>NUCLEOTIDE SEQUENCE</scope>
    <source>
        <strain evidence="1">CCFEE 5737</strain>
    </source>
</reference>
<name>A0ACC3DWU7_9PEZI</name>
<gene>
    <name evidence="1" type="ORF">LTS18_010752</name>
</gene>
<accession>A0ACC3DWU7</accession>
<dbReference type="EMBL" id="JAWDJW010000303">
    <property type="protein sequence ID" value="KAK3081046.1"/>
    <property type="molecule type" value="Genomic_DNA"/>
</dbReference>
<dbReference type="Proteomes" id="UP001186974">
    <property type="component" value="Unassembled WGS sequence"/>
</dbReference>
<organism evidence="1 2">
    <name type="scientific">Coniosporium uncinatum</name>
    <dbReference type="NCBI Taxonomy" id="93489"/>
    <lineage>
        <taxon>Eukaryota</taxon>
        <taxon>Fungi</taxon>
        <taxon>Dikarya</taxon>
        <taxon>Ascomycota</taxon>
        <taxon>Pezizomycotina</taxon>
        <taxon>Dothideomycetes</taxon>
        <taxon>Dothideomycetes incertae sedis</taxon>
        <taxon>Coniosporium</taxon>
    </lineage>
</organism>
<protein>
    <submittedName>
        <fullName evidence="1">Uncharacterized protein</fullName>
    </submittedName>
</protein>
<evidence type="ECO:0000313" key="1">
    <source>
        <dbReference type="EMBL" id="KAK3081046.1"/>
    </source>
</evidence>